<protein>
    <submittedName>
        <fullName evidence="2">Uncharacterized protein</fullName>
    </submittedName>
</protein>
<dbReference type="Proteomes" id="UP000232222">
    <property type="component" value="Chromosome"/>
</dbReference>
<gene>
    <name evidence="2" type="ORF">EFREU_v1c01690</name>
</gene>
<reference evidence="2 3" key="1">
    <citation type="submission" date="2017-11" db="EMBL/GenBank/DDBJ databases">
        <title>Genome sequence of Entomoplasma freundtii BARC 318 (ATCC 51999).</title>
        <authorList>
            <person name="Lo W.-S."/>
            <person name="Gasparich G.E."/>
            <person name="Kuo C.-H."/>
        </authorList>
    </citation>
    <scope>NUCLEOTIDE SEQUENCE [LARGE SCALE GENOMIC DNA]</scope>
    <source>
        <strain evidence="2 3">BARC 318</strain>
    </source>
</reference>
<feature type="region of interest" description="Disordered" evidence="1">
    <location>
        <begin position="206"/>
        <end position="249"/>
    </location>
</feature>
<sequence>MAQKKRKHQTKLFRWRQKDLDQGVLESFFNTLFLTNKSEKKKTLALFKKTHVDSLLFYTDVRNLPNILEHGLRPLKNLKLQPHEIYYVWSFDQDEEMVSLEFDISSRGNFWKWTTGLDFNPEQIVTIGINPKRLSELTQKDWLLDWAQNMVMISEDIYIETFDWILIQDVYAYKQVRDFLIKHQYPIDLYYGNNGIVKIQRQPGLHAKSDKSEVDEKTQKTNSSQDLTNLENPQKEEFNKGENNGETNR</sequence>
<evidence type="ECO:0000313" key="3">
    <source>
        <dbReference type="Proteomes" id="UP000232222"/>
    </source>
</evidence>
<proteinExistence type="predicted"/>
<evidence type="ECO:0000313" key="2">
    <source>
        <dbReference type="EMBL" id="ATZ16196.1"/>
    </source>
</evidence>
<dbReference type="OrthoDB" id="390260at2"/>
<dbReference type="KEGG" id="efr:EFREU_v1c01690"/>
<organism evidence="2 3">
    <name type="scientific">Entomoplasma freundtii</name>
    <dbReference type="NCBI Taxonomy" id="74700"/>
    <lineage>
        <taxon>Bacteria</taxon>
        <taxon>Bacillati</taxon>
        <taxon>Mycoplasmatota</taxon>
        <taxon>Mollicutes</taxon>
        <taxon>Entomoplasmatales</taxon>
        <taxon>Entomoplasmataceae</taxon>
        <taxon>Entomoplasma</taxon>
    </lineage>
</organism>
<keyword evidence="3" id="KW-1185">Reference proteome</keyword>
<dbReference type="EMBL" id="CP024962">
    <property type="protein sequence ID" value="ATZ16196.1"/>
    <property type="molecule type" value="Genomic_DNA"/>
</dbReference>
<dbReference type="AlphaFoldDB" id="A0A2K8NRM7"/>
<dbReference type="RefSeq" id="WP_100609154.1">
    <property type="nucleotide sequence ID" value="NZ_CP024962.1"/>
</dbReference>
<name>A0A2K8NRM7_9MOLU</name>
<feature type="compositionally biased region" description="Basic and acidic residues" evidence="1">
    <location>
        <begin position="207"/>
        <end position="219"/>
    </location>
</feature>
<feature type="compositionally biased region" description="Polar residues" evidence="1">
    <location>
        <begin position="220"/>
        <end position="232"/>
    </location>
</feature>
<evidence type="ECO:0000256" key="1">
    <source>
        <dbReference type="SAM" id="MobiDB-lite"/>
    </source>
</evidence>
<accession>A0A2K8NRM7</accession>